<reference evidence="2" key="1">
    <citation type="journal article" date="2023" name="Insect Mol. Biol.">
        <title>Genome sequencing provides insights into the evolution of gene families encoding plant cell wall-degrading enzymes in longhorned beetles.</title>
        <authorList>
            <person name="Shin N.R."/>
            <person name="Okamura Y."/>
            <person name="Kirsch R."/>
            <person name="Pauchet Y."/>
        </authorList>
    </citation>
    <scope>NUCLEOTIDE SEQUENCE</scope>
    <source>
        <strain evidence="2">MMC_N1</strain>
    </source>
</reference>
<protein>
    <submittedName>
        <fullName evidence="2">Uncharacterized protein</fullName>
    </submittedName>
</protein>
<feature type="region of interest" description="Disordered" evidence="1">
    <location>
        <begin position="1"/>
        <end position="158"/>
    </location>
</feature>
<keyword evidence="3" id="KW-1185">Reference proteome</keyword>
<gene>
    <name evidence="2" type="ORF">NQ317_012958</name>
</gene>
<evidence type="ECO:0000256" key="1">
    <source>
        <dbReference type="SAM" id="MobiDB-lite"/>
    </source>
</evidence>
<dbReference type="Proteomes" id="UP001162164">
    <property type="component" value="Unassembled WGS sequence"/>
</dbReference>
<dbReference type="EMBL" id="JAPWTJ010002038">
    <property type="protein sequence ID" value="KAJ8968249.1"/>
    <property type="molecule type" value="Genomic_DNA"/>
</dbReference>
<feature type="compositionally biased region" description="Basic and acidic residues" evidence="1">
    <location>
        <begin position="59"/>
        <end position="74"/>
    </location>
</feature>
<name>A0ABQ9IX32_9CUCU</name>
<feature type="compositionally biased region" description="Basic and acidic residues" evidence="1">
    <location>
        <begin position="1"/>
        <end position="11"/>
    </location>
</feature>
<feature type="compositionally biased region" description="Basic and acidic residues" evidence="1">
    <location>
        <begin position="19"/>
        <end position="45"/>
    </location>
</feature>
<comment type="caution">
    <text evidence="2">The sequence shown here is derived from an EMBL/GenBank/DDBJ whole genome shotgun (WGS) entry which is preliminary data.</text>
</comment>
<evidence type="ECO:0000313" key="2">
    <source>
        <dbReference type="EMBL" id="KAJ8968249.1"/>
    </source>
</evidence>
<evidence type="ECO:0000313" key="3">
    <source>
        <dbReference type="Proteomes" id="UP001162164"/>
    </source>
</evidence>
<accession>A0ABQ9IX32</accession>
<sequence>MGHLGGEKDRSQTSTESEQTPKETRSLHTQGEHHRYTYGGRTERQRGHKHKSDTVVLEAGKENEKNDLHRRWSENAHAAVPSDMGNKPSVSEGEEDEDRPALSLKGAKSLGSEIANGGGEDADEEVELPPPMKPIQEPILVTSPPPGYPTSRRILVRG</sequence>
<organism evidence="2 3">
    <name type="scientific">Molorchus minor</name>
    <dbReference type="NCBI Taxonomy" id="1323400"/>
    <lineage>
        <taxon>Eukaryota</taxon>
        <taxon>Metazoa</taxon>
        <taxon>Ecdysozoa</taxon>
        <taxon>Arthropoda</taxon>
        <taxon>Hexapoda</taxon>
        <taxon>Insecta</taxon>
        <taxon>Pterygota</taxon>
        <taxon>Neoptera</taxon>
        <taxon>Endopterygota</taxon>
        <taxon>Coleoptera</taxon>
        <taxon>Polyphaga</taxon>
        <taxon>Cucujiformia</taxon>
        <taxon>Chrysomeloidea</taxon>
        <taxon>Cerambycidae</taxon>
        <taxon>Lamiinae</taxon>
        <taxon>Monochamini</taxon>
        <taxon>Molorchus</taxon>
    </lineage>
</organism>
<proteinExistence type="predicted"/>